<evidence type="ECO:0000256" key="1">
    <source>
        <dbReference type="SAM" id="MobiDB-lite"/>
    </source>
</evidence>
<reference evidence="3" key="1">
    <citation type="submission" date="2013-09" db="EMBL/GenBank/DDBJ databases">
        <title>Corchorus olitorius genome sequencing.</title>
        <authorList>
            <person name="Alam M."/>
            <person name="Haque M.S."/>
            <person name="Islam M.S."/>
            <person name="Emdad E.M."/>
            <person name="Islam M.M."/>
            <person name="Ahmed B."/>
            <person name="Halim A."/>
            <person name="Hossen Q.M.M."/>
            <person name="Hossain M.Z."/>
            <person name="Ahmed R."/>
            <person name="Khan M.M."/>
            <person name="Islam R."/>
            <person name="Rashid M.M."/>
            <person name="Khan S.A."/>
            <person name="Rahman M.S."/>
            <person name="Alam M."/>
            <person name="Yahiya A.S."/>
            <person name="Khan M.S."/>
            <person name="Azam M.S."/>
            <person name="Haque T."/>
            <person name="Lashkar M.Z.H."/>
            <person name="Akhand A.I."/>
            <person name="Morshed G."/>
            <person name="Roy S."/>
            <person name="Uddin K.S."/>
            <person name="Rabeya T."/>
            <person name="Hossain A.S."/>
            <person name="Chowdhury A."/>
            <person name="Snigdha A.R."/>
            <person name="Mortoza M.S."/>
            <person name="Matin S.A."/>
            <person name="Hoque S.M.E."/>
            <person name="Islam M.K."/>
            <person name="Roy D.K."/>
            <person name="Haider R."/>
            <person name="Moosa M.M."/>
            <person name="Elias S.M."/>
            <person name="Hasan A.M."/>
            <person name="Jahan S."/>
            <person name="Shafiuddin M."/>
            <person name="Mahmood N."/>
            <person name="Shommy N.S."/>
        </authorList>
    </citation>
    <scope>NUCLEOTIDE SEQUENCE [LARGE SCALE GENOMIC DNA]</scope>
    <source>
        <strain evidence="3">cv. O-4</strain>
    </source>
</reference>
<feature type="non-terminal residue" evidence="2">
    <location>
        <position position="205"/>
    </location>
</feature>
<dbReference type="AlphaFoldDB" id="A0A1R3L4V2"/>
<feature type="compositionally biased region" description="Gly residues" evidence="1">
    <location>
        <begin position="95"/>
        <end position="110"/>
    </location>
</feature>
<protein>
    <submittedName>
        <fullName evidence="2">Uncharacterized protein</fullName>
    </submittedName>
</protein>
<feature type="non-terminal residue" evidence="2">
    <location>
        <position position="1"/>
    </location>
</feature>
<dbReference type="EMBL" id="AWUE01000002">
    <property type="protein sequence ID" value="OMP14371.1"/>
    <property type="molecule type" value="Genomic_DNA"/>
</dbReference>
<comment type="caution">
    <text evidence="2">The sequence shown here is derived from an EMBL/GenBank/DDBJ whole genome shotgun (WGS) entry which is preliminary data.</text>
</comment>
<evidence type="ECO:0000313" key="2">
    <source>
        <dbReference type="EMBL" id="OMP14371.1"/>
    </source>
</evidence>
<keyword evidence="3" id="KW-1185">Reference proteome</keyword>
<sequence>GGLSGASMTLDTRHVSSAPAFRIPCRLRYQCPGPGRRSQQLRAGQSGGGSAGVAACRRRQRLQLGSGRLGPGRRRQSPGFSQPGRAHQRPHRAGRGAGALGARPGQGLGQRGRHPPGFQTRLAADLGRPGHPGTRSRGSRHRDHRLLRRKQSDRPAPGSRIRLGPDPAADSPAPYRTQFLRSQRRVPRPGRRFRRKRSRAAPEIP</sequence>
<accession>A0A1R3L4V2</accession>
<name>A0A1R3L4V2_9ROSI</name>
<feature type="compositionally biased region" description="Basic residues" evidence="1">
    <location>
        <begin position="137"/>
        <end position="151"/>
    </location>
</feature>
<evidence type="ECO:0000313" key="3">
    <source>
        <dbReference type="Proteomes" id="UP000187203"/>
    </source>
</evidence>
<feature type="compositionally biased region" description="Low complexity" evidence="1">
    <location>
        <begin position="35"/>
        <end position="44"/>
    </location>
</feature>
<gene>
    <name evidence="2" type="ORF">COLO4_00001</name>
</gene>
<proteinExistence type="predicted"/>
<feature type="compositionally biased region" description="Basic residues" evidence="1">
    <location>
        <begin position="182"/>
        <end position="199"/>
    </location>
</feature>
<dbReference type="Proteomes" id="UP000187203">
    <property type="component" value="Unassembled WGS sequence"/>
</dbReference>
<organism evidence="2 3">
    <name type="scientific">Corchorus olitorius</name>
    <dbReference type="NCBI Taxonomy" id="93759"/>
    <lineage>
        <taxon>Eukaryota</taxon>
        <taxon>Viridiplantae</taxon>
        <taxon>Streptophyta</taxon>
        <taxon>Embryophyta</taxon>
        <taxon>Tracheophyta</taxon>
        <taxon>Spermatophyta</taxon>
        <taxon>Magnoliopsida</taxon>
        <taxon>eudicotyledons</taxon>
        <taxon>Gunneridae</taxon>
        <taxon>Pentapetalae</taxon>
        <taxon>rosids</taxon>
        <taxon>malvids</taxon>
        <taxon>Malvales</taxon>
        <taxon>Malvaceae</taxon>
        <taxon>Grewioideae</taxon>
        <taxon>Apeibeae</taxon>
        <taxon>Corchorus</taxon>
    </lineage>
</organism>
<feature type="region of interest" description="Disordered" evidence="1">
    <location>
        <begin position="32"/>
        <end position="205"/>
    </location>
</feature>